<dbReference type="SUPFAM" id="SSF53474">
    <property type="entry name" value="alpha/beta-Hydrolases"/>
    <property type="match status" value="1"/>
</dbReference>
<evidence type="ECO:0008006" key="4">
    <source>
        <dbReference type="Google" id="ProtNLM"/>
    </source>
</evidence>
<gene>
    <name evidence="2" type="ORF">LYSCAS_31290</name>
</gene>
<dbReference type="InterPro" id="IPR029058">
    <property type="entry name" value="AB_hydrolase_fold"/>
</dbReference>
<keyword evidence="1" id="KW-0732">Signal</keyword>
<evidence type="ECO:0000256" key="1">
    <source>
        <dbReference type="SAM" id="SignalP"/>
    </source>
</evidence>
<evidence type="ECO:0000313" key="3">
    <source>
        <dbReference type="Proteomes" id="UP000681317"/>
    </source>
</evidence>
<name>A0ABN6FXP1_9GAMM</name>
<organism evidence="2 3">
    <name type="scientific">Noviluteimonas caseinilytica</name>
    <dbReference type="NCBI Taxonomy" id="2675101"/>
    <lineage>
        <taxon>Bacteria</taxon>
        <taxon>Pseudomonadati</taxon>
        <taxon>Pseudomonadota</taxon>
        <taxon>Gammaproteobacteria</taxon>
        <taxon>Lysobacterales</taxon>
        <taxon>Lysobacteraceae</taxon>
        <taxon>Noviluteimonas</taxon>
    </lineage>
</organism>
<protein>
    <recommendedName>
        <fullName evidence="4">Alpha/beta hydrolase</fullName>
    </recommendedName>
</protein>
<dbReference type="EMBL" id="AP024545">
    <property type="protein sequence ID" value="BCT94105.1"/>
    <property type="molecule type" value="Genomic_DNA"/>
</dbReference>
<evidence type="ECO:0000313" key="2">
    <source>
        <dbReference type="EMBL" id="BCT94105.1"/>
    </source>
</evidence>
<reference evidence="2 3" key="1">
    <citation type="submission" date="2021-03" db="EMBL/GenBank/DDBJ databases">
        <title>Complete Genome Sequences of Two Lysobacter Strains Isolated from Sea Water (Lysobacter caseinilyticus) and Soil (Lysobacter helvus) in South Korea.</title>
        <authorList>
            <person name="Watanabe Y."/>
            <person name="Arakawa K."/>
        </authorList>
    </citation>
    <scope>NUCLEOTIDE SEQUENCE [LARGE SCALE GENOMIC DNA]</scope>
    <source>
        <strain evidence="2 3">KVB24</strain>
    </source>
</reference>
<dbReference type="Proteomes" id="UP000681317">
    <property type="component" value="Chromosome"/>
</dbReference>
<sequence>MWNRPALAFFSLAFALTAHAAGPERVEARIATAADPAQQYALFVPKDAGANAPLLIVLDPRGRAVATRDFVIEAARARGWIVMSSWQSRSDTDEAVTLRALDALWKESARYPHDARRVYLAGMSGTAKTLWVVAPKLHVAGLLGSAGGRPPELPPLTRNAPAFQGFTGMSDFNHREMFALDAALAGVGTPHRLDVSPGGHGWPPVEAFADALAWFDLQAMRSGRMPRDAAFIEQRFSACTTAADAGFDALERWRLQAQCVRDFEGLRDVAALRTNVDALEKSSDVARLRSQDDKLAADERRYARRFDAWRERFGRRFVEGLEQPPLPLNESLRQLQIATLRKRAADADPRVAASAQRLLAWVHAAAAFYLPAQFDAKGDHNRAVALGDLAEATAPVDDAE</sequence>
<feature type="chain" id="PRO_5045706696" description="Alpha/beta hydrolase" evidence="1">
    <location>
        <begin position="21"/>
        <end position="400"/>
    </location>
</feature>
<keyword evidence="3" id="KW-1185">Reference proteome</keyword>
<feature type="signal peptide" evidence="1">
    <location>
        <begin position="1"/>
        <end position="20"/>
    </location>
</feature>
<accession>A0ABN6FXP1</accession>
<dbReference type="Gene3D" id="3.40.50.1820">
    <property type="entry name" value="alpha/beta hydrolase"/>
    <property type="match status" value="1"/>
</dbReference>
<proteinExistence type="predicted"/>
<dbReference type="RefSeq" id="WP_213434995.1">
    <property type="nucleotide sequence ID" value="NZ_AP024545.1"/>
</dbReference>